<sequence length="62" mass="6365">MHIAMSTVEGGWLALCGVRLPAADAEQISDLLGMPCMACTRVLAARSQVTIGADPPVVLEAG</sequence>
<evidence type="ECO:0000313" key="2">
    <source>
        <dbReference type="Proteomes" id="UP001500483"/>
    </source>
</evidence>
<reference evidence="2" key="1">
    <citation type="journal article" date="2019" name="Int. J. Syst. Evol. Microbiol.">
        <title>The Global Catalogue of Microorganisms (GCM) 10K type strain sequencing project: providing services to taxonomists for standard genome sequencing and annotation.</title>
        <authorList>
            <consortium name="The Broad Institute Genomics Platform"/>
            <consortium name="The Broad Institute Genome Sequencing Center for Infectious Disease"/>
            <person name="Wu L."/>
            <person name="Ma J."/>
        </authorList>
    </citation>
    <scope>NUCLEOTIDE SEQUENCE [LARGE SCALE GENOMIC DNA]</scope>
    <source>
        <strain evidence="2">JCM 9687</strain>
    </source>
</reference>
<dbReference type="EMBL" id="BAAAYK010000038">
    <property type="protein sequence ID" value="GAA3356294.1"/>
    <property type="molecule type" value="Genomic_DNA"/>
</dbReference>
<name>A0ABP6RNR1_9PSEU</name>
<evidence type="ECO:0000313" key="1">
    <source>
        <dbReference type="EMBL" id="GAA3356294.1"/>
    </source>
</evidence>
<proteinExistence type="predicted"/>
<organism evidence="1 2">
    <name type="scientific">Saccharopolyspora gregorii</name>
    <dbReference type="NCBI Taxonomy" id="33914"/>
    <lineage>
        <taxon>Bacteria</taxon>
        <taxon>Bacillati</taxon>
        <taxon>Actinomycetota</taxon>
        <taxon>Actinomycetes</taxon>
        <taxon>Pseudonocardiales</taxon>
        <taxon>Pseudonocardiaceae</taxon>
        <taxon>Saccharopolyspora</taxon>
    </lineage>
</organism>
<comment type="caution">
    <text evidence="1">The sequence shown here is derived from an EMBL/GenBank/DDBJ whole genome shotgun (WGS) entry which is preliminary data.</text>
</comment>
<accession>A0ABP6RNR1</accession>
<protein>
    <submittedName>
        <fullName evidence="1">Uncharacterized protein</fullName>
    </submittedName>
</protein>
<gene>
    <name evidence="1" type="ORF">GCM10020366_19800</name>
</gene>
<dbReference type="Proteomes" id="UP001500483">
    <property type="component" value="Unassembled WGS sequence"/>
</dbReference>
<keyword evidence="2" id="KW-1185">Reference proteome</keyword>